<dbReference type="InterPro" id="IPR036097">
    <property type="entry name" value="HisK_dim/P_sf"/>
</dbReference>
<dbReference type="PRINTS" id="PR00344">
    <property type="entry name" value="BCTRLSENSOR"/>
</dbReference>
<organism evidence="14 15">
    <name type="scientific">Sphaerotilus uruguayifluvii</name>
    <dbReference type="NCBI Taxonomy" id="2735897"/>
    <lineage>
        <taxon>Bacteria</taxon>
        <taxon>Pseudomonadati</taxon>
        <taxon>Pseudomonadota</taxon>
        <taxon>Betaproteobacteria</taxon>
        <taxon>Burkholderiales</taxon>
        <taxon>Sphaerotilaceae</taxon>
        <taxon>Sphaerotilus</taxon>
    </lineage>
</organism>
<protein>
    <recommendedName>
        <fullName evidence="3">histidine kinase</fullName>
        <ecNumber evidence="3">2.7.13.3</ecNumber>
    </recommendedName>
</protein>
<dbReference type="GO" id="GO:0004673">
    <property type="term" value="F:protein histidine kinase activity"/>
    <property type="evidence" value="ECO:0007669"/>
    <property type="project" value="UniProtKB-EC"/>
</dbReference>
<keyword evidence="5 14" id="KW-0808">Transferase</keyword>
<evidence type="ECO:0000256" key="2">
    <source>
        <dbReference type="ARBA" id="ARBA00004370"/>
    </source>
</evidence>
<dbReference type="Pfam" id="PF00512">
    <property type="entry name" value="HisKA"/>
    <property type="match status" value="1"/>
</dbReference>
<comment type="catalytic activity">
    <reaction evidence="1">
        <text>ATP + protein L-histidine = ADP + protein N-phospho-L-histidine.</text>
        <dbReference type="EC" id="2.7.13.3"/>
    </reaction>
</comment>
<keyword evidence="15" id="KW-1185">Reference proteome</keyword>
<dbReference type="InterPro" id="IPR005467">
    <property type="entry name" value="His_kinase_dom"/>
</dbReference>
<dbReference type="InterPro" id="IPR003660">
    <property type="entry name" value="HAMP_dom"/>
</dbReference>
<dbReference type="Gene3D" id="6.10.340.10">
    <property type="match status" value="1"/>
</dbReference>
<name>A0ABX2FYD1_9BURK</name>
<evidence type="ECO:0000256" key="5">
    <source>
        <dbReference type="ARBA" id="ARBA00022679"/>
    </source>
</evidence>
<evidence type="ECO:0000256" key="1">
    <source>
        <dbReference type="ARBA" id="ARBA00000085"/>
    </source>
</evidence>
<dbReference type="SMART" id="SM00387">
    <property type="entry name" value="HATPase_c"/>
    <property type="match status" value="1"/>
</dbReference>
<evidence type="ECO:0000256" key="4">
    <source>
        <dbReference type="ARBA" id="ARBA00022553"/>
    </source>
</evidence>
<dbReference type="SUPFAM" id="SSF158472">
    <property type="entry name" value="HAMP domain-like"/>
    <property type="match status" value="1"/>
</dbReference>
<feature type="transmembrane region" description="Helical" evidence="11">
    <location>
        <begin position="168"/>
        <end position="188"/>
    </location>
</feature>
<dbReference type="Proteomes" id="UP001516061">
    <property type="component" value="Unassembled WGS sequence"/>
</dbReference>
<feature type="transmembrane region" description="Helical" evidence="11">
    <location>
        <begin position="6"/>
        <end position="25"/>
    </location>
</feature>
<comment type="subcellular location">
    <subcellularLocation>
        <location evidence="2">Membrane</location>
    </subcellularLocation>
</comment>
<dbReference type="PROSITE" id="PS50109">
    <property type="entry name" value="HIS_KIN"/>
    <property type="match status" value="1"/>
</dbReference>
<keyword evidence="7 14" id="KW-0418">Kinase</keyword>
<dbReference type="NCBIfam" id="NF012163">
    <property type="entry name" value="BaeS_SmeS"/>
    <property type="match status" value="1"/>
</dbReference>
<evidence type="ECO:0000259" key="12">
    <source>
        <dbReference type="PROSITE" id="PS50109"/>
    </source>
</evidence>
<reference evidence="14 15" key="1">
    <citation type="submission" date="2020-05" db="EMBL/GenBank/DDBJ databases">
        <title>Genomic Encyclopedia of Type Strains, Phase IV (KMG-V): Genome sequencing to study the core and pangenomes of soil and plant-associated prokaryotes.</title>
        <authorList>
            <person name="Whitman W."/>
        </authorList>
    </citation>
    <scope>NUCLEOTIDE SEQUENCE [LARGE SCALE GENOMIC DNA]</scope>
    <source>
        <strain evidence="14 15">C29</strain>
    </source>
</reference>
<evidence type="ECO:0000256" key="10">
    <source>
        <dbReference type="ARBA" id="ARBA00023136"/>
    </source>
</evidence>
<feature type="domain" description="Histidine kinase" evidence="12">
    <location>
        <begin position="249"/>
        <end position="466"/>
    </location>
</feature>
<dbReference type="SMART" id="SM00304">
    <property type="entry name" value="HAMP"/>
    <property type="match status" value="1"/>
</dbReference>
<feature type="domain" description="HAMP" evidence="13">
    <location>
        <begin position="189"/>
        <end position="241"/>
    </location>
</feature>
<dbReference type="SMART" id="SM00388">
    <property type="entry name" value="HisKA"/>
    <property type="match status" value="1"/>
</dbReference>
<evidence type="ECO:0000313" key="15">
    <source>
        <dbReference type="Proteomes" id="UP001516061"/>
    </source>
</evidence>
<dbReference type="SUPFAM" id="SSF55874">
    <property type="entry name" value="ATPase domain of HSP90 chaperone/DNA topoisomerase II/histidine kinase"/>
    <property type="match status" value="1"/>
</dbReference>
<evidence type="ECO:0000259" key="13">
    <source>
        <dbReference type="PROSITE" id="PS50885"/>
    </source>
</evidence>
<evidence type="ECO:0000256" key="3">
    <source>
        <dbReference type="ARBA" id="ARBA00012438"/>
    </source>
</evidence>
<dbReference type="PANTHER" id="PTHR45436:SF5">
    <property type="entry name" value="SENSOR HISTIDINE KINASE TRCS"/>
    <property type="match status" value="1"/>
</dbReference>
<dbReference type="InterPro" id="IPR003661">
    <property type="entry name" value="HisK_dim/P_dom"/>
</dbReference>
<keyword evidence="4" id="KW-0597">Phosphoprotein</keyword>
<sequence length="470" mass="50800">MRRPGITVQLFLAVLATAVLVAVLMGGAARHSFNRGFIGFLNHQAASRMETIVPRLQQAHAEHGGWDFIRRHPGSWFRIVEGDPGRGDGAPPDLDPDTMSPHLLGMGRRMTLLDAQRQHVIGFPTILADSAERELVVDGATVGWIVLAPIQSVTDAASVRFQSDQLRATLAAGVLALLLAALVAWWVARALLAPVRAVARATHRLAAGHHDTRVEVRSRDEVGQLAQDFNHLALTLERNERMRREYMADISHELRTPLAVLRGEIEAMQDGIHPLGPEGLALLHGEVATLAKLVDDLHELAMADVGTLRYRREDLDLTALLQRECAAFAGASAEQGLTLETALPERALTMQGDADRLRQLLHNLLANAVRYTDAGGRIRVNLAATTPQGPGVITVEDTAPGVPAELLPRLFERFFRVESSRGRASGGSGLGLAIGRSIVEAHGGQIQAEASPLGGLRIRVTLPLAAKQPR</sequence>
<dbReference type="SUPFAM" id="SSF47384">
    <property type="entry name" value="Homodimeric domain of signal transducing histidine kinase"/>
    <property type="match status" value="1"/>
</dbReference>
<keyword evidence="10 11" id="KW-0472">Membrane</keyword>
<comment type="caution">
    <text evidence="14">The sequence shown here is derived from an EMBL/GenBank/DDBJ whole genome shotgun (WGS) entry which is preliminary data.</text>
</comment>
<dbReference type="InterPro" id="IPR004358">
    <property type="entry name" value="Sig_transdc_His_kin-like_C"/>
</dbReference>
<proteinExistence type="predicted"/>
<evidence type="ECO:0000256" key="11">
    <source>
        <dbReference type="SAM" id="Phobius"/>
    </source>
</evidence>
<dbReference type="PANTHER" id="PTHR45436">
    <property type="entry name" value="SENSOR HISTIDINE KINASE YKOH"/>
    <property type="match status" value="1"/>
</dbReference>
<keyword evidence="6 11" id="KW-0812">Transmembrane</keyword>
<gene>
    <name evidence="14" type="ORF">HNQ01_000687</name>
</gene>
<keyword evidence="9" id="KW-0902">Two-component regulatory system</keyword>
<dbReference type="CDD" id="cd06225">
    <property type="entry name" value="HAMP"/>
    <property type="match status" value="1"/>
</dbReference>
<dbReference type="Pfam" id="PF00672">
    <property type="entry name" value="HAMP"/>
    <property type="match status" value="1"/>
</dbReference>
<accession>A0ABX2FYD1</accession>
<dbReference type="Gene3D" id="1.10.287.130">
    <property type="match status" value="1"/>
</dbReference>
<dbReference type="RefSeq" id="WP_173803919.1">
    <property type="nucleotide sequence ID" value="NZ_JABSNM010000002.1"/>
</dbReference>
<keyword evidence="8 11" id="KW-1133">Transmembrane helix</keyword>
<dbReference type="PROSITE" id="PS50885">
    <property type="entry name" value="HAMP"/>
    <property type="match status" value="1"/>
</dbReference>
<dbReference type="EMBL" id="JABSNM010000002">
    <property type="protein sequence ID" value="NRT54977.1"/>
    <property type="molecule type" value="Genomic_DNA"/>
</dbReference>
<evidence type="ECO:0000256" key="9">
    <source>
        <dbReference type="ARBA" id="ARBA00023012"/>
    </source>
</evidence>
<evidence type="ECO:0000256" key="6">
    <source>
        <dbReference type="ARBA" id="ARBA00022692"/>
    </source>
</evidence>
<dbReference type="Gene3D" id="3.30.565.10">
    <property type="entry name" value="Histidine kinase-like ATPase, C-terminal domain"/>
    <property type="match status" value="1"/>
</dbReference>
<evidence type="ECO:0000313" key="14">
    <source>
        <dbReference type="EMBL" id="NRT54977.1"/>
    </source>
</evidence>
<dbReference type="InterPro" id="IPR003594">
    <property type="entry name" value="HATPase_dom"/>
</dbReference>
<dbReference type="Pfam" id="PF02518">
    <property type="entry name" value="HATPase_c"/>
    <property type="match status" value="1"/>
</dbReference>
<dbReference type="CDD" id="cd00082">
    <property type="entry name" value="HisKA"/>
    <property type="match status" value="1"/>
</dbReference>
<evidence type="ECO:0000256" key="7">
    <source>
        <dbReference type="ARBA" id="ARBA00022777"/>
    </source>
</evidence>
<dbReference type="InterPro" id="IPR036890">
    <property type="entry name" value="HATPase_C_sf"/>
</dbReference>
<dbReference type="InterPro" id="IPR050428">
    <property type="entry name" value="TCS_sensor_his_kinase"/>
</dbReference>
<evidence type="ECO:0000256" key="8">
    <source>
        <dbReference type="ARBA" id="ARBA00022989"/>
    </source>
</evidence>
<dbReference type="EC" id="2.7.13.3" evidence="3"/>